<gene>
    <name evidence="1" type="ORF">LC603019_00496</name>
</gene>
<proteinExistence type="predicted"/>
<dbReference type="Proteomes" id="UP000324288">
    <property type="component" value="Chromosome"/>
</dbReference>
<keyword evidence="2" id="KW-1185">Reference proteome</keyword>
<organism evidence="1 2">
    <name type="scientific">Lawsonella clevelandensis</name>
    <dbReference type="NCBI Taxonomy" id="1528099"/>
    <lineage>
        <taxon>Bacteria</taxon>
        <taxon>Bacillati</taxon>
        <taxon>Actinomycetota</taxon>
        <taxon>Actinomycetes</taxon>
        <taxon>Mycobacteriales</taxon>
        <taxon>Lawsonellaceae</taxon>
        <taxon>Lawsonella</taxon>
    </lineage>
</organism>
<accession>A0A5E3ZXE0</accession>
<dbReference type="AlphaFoldDB" id="A0A5E3ZXE0"/>
<dbReference type="RefSeq" id="WP_148417488.1">
    <property type="nucleotide sequence ID" value="NZ_CAJPTR010000011.1"/>
</dbReference>
<dbReference type="EMBL" id="LR584267">
    <property type="protein sequence ID" value="VHO00139.1"/>
    <property type="molecule type" value="Genomic_DNA"/>
</dbReference>
<dbReference type="Pfam" id="PF11228">
    <property type="entry name" value="DUF3027"/>
    <property type="match status" value="1"/>
</dbReference>
<dbReference type="InterPro" id="IPR021391">
    <property type="entry name" value="DUF3027"/>
</dbReference>
<sequence>MSDDIAKTPPSANPTPLGSSAAEVLARQAVADLHSGGAGELLGVQTEDNGSTTYRFSSDLLGYRGWEWQVVLSGEDSHPTLDELALMPGNDALLAPAWVPWEDRLQPGDLSDGDILPVAEDDPRLVPGYVDSGDDELDDAAMPIGYGRERVLSPEGRDEAATRWAKGEYGPHSTRAKKAPSRCETCGFYLPLAGALKASFGVCANRLSADGHVVHVRYGCGAHSSIQEDHSAARPADMYFDDAEFELVAKPVGATIPADKTSGNV</sequence>
<protein>
    <recommendedName>
        <fullName evidence="3">DUF3027 domain-containing protein</fullName>
    </recommendedName>
</protein>
<reference evidence="1 2" key="1">
    <citation type="submission" date="2019-04" db="EMBL/GenBank/DDBJ databases">
        <authorList>
            <person name="Seth-Smith MB H."/>
            <person name="Seth-Smith H."/>
        </authorList>
    </citation>
    <scope>NUCLEOTIDE SEQUENCE [LARGE SCALE GENOMIC DNA]</scope>
    <source>
        <strain evidence="1">USB-603019</strain>
    </source>
</reference>
<name>A0A5E3ZXE0_9ACTN</name>
<evidence type="ECO:0000313" key="1">
    <source>
        <dbReference type="EMBL" id="VHO00139.1"/>
    </source>
</evidence>
<evidence type="ECO:0008006" key="3">
    <source>
        <dbReference type="Google" id="ProtNLM"/>
    </source>
</evidence>
<evidence type="ECO:0000313" key="2">
    <source>
        <dbReference type="Proteomes" id="UP000324288"/>
    </source>
</evidence>